<name>A0A1T5CMA4_9FIRM</name>
<keyword evidence="4" id="KW-0663">Pyridoxal phosphate</keyword>
<evidence type="ECO:0000256" key="5">
    <source>
        <dbReference type="ARBA" id="ARBA00023235"/>
    </source>
</evidence>
<organism evidence="9 10">
    <name type="scientific">Acetoanaerobium noterae</name>
    <dbReference type="NCBI Taxonomy" id="745369"/>
    <lineage>
        <taxon>Bacteria</taxon>
        <taxon>Bacillati</taxon>
        <taxon>Bacillota</taxon>
        <taxon>Clostridia</taxon>
        <taxon>Peptostreptococcales</taxon>
        <taxon>Filifactoraceae</taxon>
        <taxon>Acetoanaerobium</taxon>
    </lineage>
</organism>
<evidence type="ECO:0000256" key="6">
    <source>
        <dbReference type="ARBA" id="ARBA00051193"/>
    </source>
</evidence>
<keyword evidence="10" id="KW-1185">Reference proteome</keyword>
<comment type="similarity">
    <text evidence="2">Belongs to the alanine racemase family.</text>
</comment>
<comment type="catalytic activity">
    <reaction evidence="6">
        <text>L-ornithine = D-ornithine</text>
        <dbReference type="Rhea" id="RHEA:11584"/>
        <dbReference type="ChEBI" id="CHEBI:46911"/>
        <dbReference type="ChEBI" id="CHEBI:57668"/>
        <dbReference type="EC" id="5.1.1.12"/>
    </reaction>
</comment>
<dbReference type="GO" id="GO:0050157">
    <property type="term" value="F:ornithine racemase activity"/>
    <property type="evidence" value="ECO:0007669"/>
    <property type="project" value="UniProtKB-EC"/>
</dbReference>
<keyword evidence="5" id="KW-0413">Isomerase</keyword>
<dbReference type="FunFam" id="3.20.20.10:FF:000013">
    <property type="entry name" value="Alanine/ornithine racemase family PLP-dependent enzyme"/>
    <property type="match status" value="1"/>
</dbReference>
<dbReference type="NCBIfam" id="NF040742">
    <property type="entry name" value="racem_Orr"/>
    <property type="match status" value="1"/>
</dbReference>
<dbReference type="InterPro" id="IPR001608">
    <property type="entry name" value="Ala_racemase_N"/>
</dbReference>
<dbReference type="Proteomes" id="UP000243406">
    <property type="component" value="Unassembled WGS sequence"/>
</dbReference>
<dbReference type="GO" id="GO:0005829">
    <property type="term" value="C:cytosol"/>
    <property type="evidence" value="ECO:0007669"/>
    <property type="project" value="TreeGrafter"/>
</dbReference>
<proteinExistence type="inferred from homology"/>
<feature type="domain" description="Alanine racemase N-terminal" evidence="8">
    <location>
        <begin position="7"/>
        <end position="222"/>
    </location>
</feature>
<dbReference type="OrthoDB" id="504078at2"/>
<dbReference type="InterPro" id="IPR000821">
    <property type="entry name" value="Ala_racemase"/>
</dbReference>
<evidence type="ECO:0000313" key="10">
    <source>
        <dbReference type="Proteomes" id="UP000243406"/>
    </source>
</evidence>
<evidence type="ECO:0000256" key="2">
    <source>
        <dbReference type="ARBA" id="ARBA00007880"/>
    </source>
</evidence>
<dbReference type="RefSeq" id="WP_013361501.1">
    <property type="nucleotide sequence ID" value="NZ_FUYN01000005.1"/>
</dbReference>
<evidence type="ECO:0000313" key="9">
    <source>
        <dbReference type="EMBL" id="SKB60476.1"/>
    </source>
</evidence>
<evidence type="ECO:0000256" key="3">
    <source>
        <dbReference type="ARBA" id="ARBA00011738"/>
    </source>
</evidence>
<evidence type="ECO:0000259" key="8">
    <source>
        <dbReference type="Pfam" id="PF01168"/>
    </source>
</evidence>
<evidence type="ECO:0000256" key="7">
    <source>
        <dbReference type="ARBA" id="ARBA00066594"/>
    </source>
</evidence>
<accession>A0A1T5CMA4</accession>
<dbReference type="EC" id="5.1.1.12" evidence="7"/>
<dbReference type="AlphaFoldDB" id="A0A1T5CMA4"/>
<dbReference type="Gene3D" id="3.20.20.10">
    <property type="entry name" value="Alanine racemase"/>
    <property type="match status" value="1"/>
</dbReference>
<evidence type="ECO:0000256" key="4">
    <source>
        <dbReference type="ARBA" id="ARBA00022898"/>
    </source>
</evidence>
<comment type="subunit">
    <text evidence="3">Homodimer.</text>
</comment>
<dbReference type="SMR" id="A0A1T5CMA4"/>
<sequence length="353" mass="39341">MYPKITIDINKLRDNATFIKNLCEKGGCKTALVVKSMCANHDIVKELDSVEVDYFADSRIQNLKKLKDLKTKKMLLRIPMLCEVEDVVKYADISMNSELDTLKALNKAAKTLNKVHSVIIMVDLGDLREGYFEAEDLKENIKEIIKLENIEIKGIGVNLTCYGAVIPKNDNLSRLCDIADELRTEFNLELPIVSGGNSSSIYLIDKGELPEGITNLRVGESMLLGRETAYGEDIIGMNNDVFELKCQIVELKEKPSLPIGEIGVDAFGNKPYYEDKGIRKRAILAIGQQDTDISSLMPIDDKLEILGASSDHLIVDVSDSNTSYKVGDIITFRMGYGALLKGFTSEYIEKELL</sequence>
<dbReference type="CDD" id="cd06815">
    <property type="entry name" value="PLPDE_III_AR_like_1"/>
    <property type="match status" value="1"/>
</dbReference>
<dbReference type="PANTHER" id="PTHR30511:SF3">
    <property type="entry name" value="LYSINE RACEMASE"/>
    <property type="match status" value="1"/>
</dbReference>
<dbReference type="SUPFAM" id="SSF51419">
    <property type="entry name" value="PLP-binding barrel"/>
    <property type="match status" value="1"/>
</dbReference>
<dbReference type="Pfam" id="PF01168">
    <property type="entry name" value="Ala_racemase_N"/>
    <property type="match status" value="1"/>
</dbReference>
<reference evidence="10" key="1">
    <citation type="submission" date="2017-02" db="EMBL/GenBank/DDBJ databases">
        <authorList>
            <person name="Varghese N."/>
            <person name="Submissions S."/>
        </authorList>
    </citation>
    <scope>NUCLEOTIDE SEQUENCE [LARGE SCALE GENOMIC DNA]</scope>
    <source>
        <strain evidence="10">ATCC 35199</strain>
    </source>
</reference>
<dbReference type="EMBL" id="FUYN01000005">
    <property type="protein sequence ID" value="SKB60476.1"/>
    <property type="molecule type" value="Genomic_DNA"/>
</dbReference>
<evidence type="ECO:0000256" key="1">
    <source>
        <dbReference type="ARBA" id="ARBA00001933"/>
    </source>
</evidence>
<comment type="cofactor">
    <cofactor evidence="1">
        <name>pyridoxal 5'-phosphate</name>
        <dbReference type="ChEBI" id="CHEBI:597326"/>
    </cofactor>
</comment>
<dbReference type="PANTHER" id="PTHR30511">
    <property type="entry name" value="ALANINE RACEMASE"/>
    <property type="match status" value="1"/>
</dbReference>
<dbReference type="GO" id="GO:0030170">
    <property type="term" value="F:pyridoxal phosphate binding"/>
    <property type="evidence" value="ECO:0007669"/>
    <property type="project" value="TreeGrafter"/>
</dbReference>
<protein>
    <recommendedName>
        <fullName evidence="7">ornithine racemase</fullName>
        <ecNumber evidence="7">5.1.1.12</ecNumber>
    </recommendedName>
</protein>
<gene>
    <name evidence="9" type="ORF">SAMN02745120_2274</name>
</gene>
<dbReference type="InterPro" id="IPR029066">
    <property type="entry name" value="PLP-binding_barrel"/>
</dbReference>
<dbReference type="GO" id="GO:0008784">
    <property type="term" value="F:alanine racemase activity"/>
    <property type="evidence" value="ECO:0007669"/>
    <property type="project" value="TreeGrafter"/>
</dbReference>